<organism evidence="2 3">
    <name type="scientific">Candidatus Kaiserbacteria bacterium RIFCSPLOWO2_01_FULL_52_12b</name>
    <dbReference type="NCBI Taxonomy" id="1798509"/>
    <lineage>
        <taxon>Bacteria</taxon>
        <taxon>Candidatus Kaiseribacteriota</taxon>
    </lineage>
</organism>
<feature type="domain" description="Penicillin-binding protein transpeptidase" evidence="1">
    <location>
        <begin position="2"/>
        <end position="59"/>
    </location>
</feature>
<dbReference type="Gene3D" id="3.40.710.10">
    <property type="entry name" value="DD-peptidase/beta-lactamase superfamily"/>
    <property type="match status" value="1"/>
</dbReference>
<protein>
    <recommendedName>
        <fullName evidence="1">Penicillin-binding protein transpeptidase domain-containing protein</fullName>
    </recommendedName>
</protein>
<proteinExistence type="predicted"/>
<accession>A0A1F6EWB8</accession>
<dbReference type="EMBL" id="MFLW01000028">
    <property type="protein sequence ID" value="OGG77917.1"/>
    <property type="molecule type" value="Genomic_DNA"/>
</dbReference>
<dbReference type="PANTHER" id="PTHR30627">
    <property type="entry name" value="PEPTIDOGLYCAN D,D-TRANSPEPTIDASE"/>
    <property type="match status" value="1"/>
</dbReference>
<sequence length="79" mass="8531">MAVAAKTGTAQTGSRNQYDNSWVTGFFPYENPQYAFAVVLERGPAGTGERAVNVMRDLFESLYAENSPYVGGTATTTTQ</sequence>
<dbReference type="GO" id="GO:0008658">
    <property type="term" value="F:penicillin binding"/>
    <property type="evidence" value="ECO:0007669"/>
    <property type="project" value="InterPro"/>
</dbReference>
<evidence type="ECO:0000313" key="2">
    <source>
        <dbReference type="EMBL" id="OGG77917.1"/>
    </source>
</evidence>
<dbReference type="Proteomes" id="UP000178811">
    <property type="component" value="Unassembled WGS sequence"/>
</dbReference>
<dbReference type="GO" id="GO:0071555">
    <property type="term" value="P:cell wall organization"/>
    <property type="evidence" value="ECO:0007669"/>
    <property type="project" value="TreeGrafter"/>
</dbReference>
<dbReference type="GO" id="GO:0005886">
    <property type="term" value="C:plasma membrane"/>
    <property type="evidence" value="ECO:0007669"/>
    <property type="project" value="TreeGrafter"/>
</dbReference>
<dbReference type="SUPFAM" id="SSF56601">
    <property type="entry name" value="beta-lactamase/transpeptidase-like"/>
    <property type="match status" value="1"/>
</dbReference>
<name>A0A1F6EWB8_9BACT</name>
<gene>
    <name evidence="2" type="ORF">A3A36_02490</name>
</gene>
<comment type="caution">
    <text evidence="2">The sequence shown here is derived from an EMBL/GenBank/DDBJ whole genome shotgun (WGS) entry which is preliminary data.</text>
</comment>
<evidence type="ECO:0000259" key="1">
    <source>
        <dbReference type="Pfam" id="PF00905"/>
    </source>
</evidence>
<evidence type="ECO:0000313" key="3">
    <source>
        <dbReference type="Proteomes" id="UP000178811"/>
    </source>
</evidence>
<reference evidence="2 3" key="1">
    <citation type="journal article" date="2016" name="Nat. Commun.">
        <title>Thousands of microbial genomes shed light on interconnected biogeochemical processes in an aquifer system.</title>
        <authorList>
            <person name="Anantharaman K."/>
            <person name="Brown C.T."/>
            <person name="Hug L.A."/>
            <person name="Sharon I."/>
            <person name="Castelle C.J."/>
            <person name="Probst A.J."/>
            <person name="Thomas B.C."/>
            <person name="Singh A."/>
            <person name="Wilkins M.J."/>
            <person name="Karaoz U."/>
            <person name="Brodie E.L."/>
            <person name="Williams K.H."/>
            <person name="Hubbard S.S."/>
            <person name="Banfield J.F."/>
        </authorList>
    </citation>
    <scope>NUCLEOTIDE SEQUENCE [LARGE SCALE GENOMIC DNA]</scope>
</reference>
<dbReference type="AlphaFoldDB" id="A0A1F6EWB8"/>
<dbReference type="InterPro" id="IPR012338">
    <property type="entry name" value="Beta-lactam/transpept-like"/>
</dbReference>
<dbReference type="InterPro" id="IPR050515">
    <property type="entry name" value="Beta-lactam/transpept"/>
</dbReference>
<dbReference type="InterPro" id="IPR001460">
    <property type="entry name" value="PCN-bd_Tpept"/>
</dbReference>
<dbReference type="Pfam" id="PF00905">
    <property type="entry name" value="Transpeptidase"/>
    <property type="match status" value="1"/>
</dbReference>